<evidence type="ECO:0000256" key="1">
    <source>
        <dbReference type="SAM" id="Phobius"/>
    </source>
</evidence>
<evidence type="ECO:0000313" key="3">
    <source>
        <dbReference type="Proteomes" id="UP000221165"/>
    </source>
</evidence>
<dbReference type="AlphaFoldDB" id="A0A2C6KNX2"/>
<dbReference type="GeneID" id="94431219"/>
<name>A0A2C6KNX2_9APIC</name>
<comment type="caution">
    <text evidence="2">The sequence shown here is derived from an EMBL/GenBank/DDBJ whole genome shotgun (WGS) entry which is preliminary data.</text>
</comment>
<reference evidence="2 3" key="1">
    <citation type="journal article" date="2017" name="Int. J. Parasitol.">
        <title>The genome of the protozoan parasite Cystoisospora suis and a reverse vaccinology approach to identify vaccine candidates.</title>
        <authorList>
            <person name="Palmieri N."/>
            <person name="Shrestha A."/>
            <person name="Ruttkowski B."/>
            <person name="Beck T."/>
            <person name="Vogl C."/>
            <person name="Tomley F."/>
            <person name="Blake D.P."/>
            <person name="Joachim A."/>
        </authorList>
    </citation>
    <scope>NUCLEOTIDE SEQUENCE [LARGE SCALE GENOMIC DNA]</scope>
    <source>
        <strain evidence="2 3">Wien I</strain>
    </source>
</reference>
<organism evidence="2 3">
    <name type="scientific">Cystoisospora suis</name>
    <dbReference type="NCBI Taxonomy" id="483139"/>
    <lineage>
        <taxon>Eukaryota</taxon>
        <taxon>Sar</taxon>
        <taxon>Alveolata</taxon>
        <taxon>Apicomplexa</taxon>
        <taxon>Conoidasida</taxon>
        <taxon>Coccidia</taxon>
        <taxon>Eucoccidiorida</taxon>
        <taxon>Eimeriorina</taxon>
        <taxon>Sarcocystidae</taxon>
        <taxon>Cystoisospora</taxon>
    </lineage>
</organism>
<keyword evidence="1" id="KW-0472">Membrane</keyword>
<dbReference type="RefSeq" id="XP_067920016.1">
    <property type="nucleotide sequence ID" value="XM_068068008.1"/>
</dbReference>
<dbReference type="EMBL" id="MIGC01004227">
    <property type="protein sequence ID" value="PHJ18308.1"/>
    <property type="molecule type" value="Genomic_DNA"/>
</dbReference>
<dbReference type="Proteomes" id="UP000221165">
    <property type="component" value="Unassembled WGS sequence"/>
</dbReference>
<dbReference type="VEuPathDB" id="ToxoDB:CSUI_007865"/>
<protein>
    <submittedName>
        <fullName evidence="2">Uncharacterized protein</fullName>
    </submittedName>
</protein>
<keyword evidence="3" id="KW-1185">Reference proteome</keyword>
<keyword evidence="1" id="KW-0812">Transmembrane</keyword>
<evidence type="ECO:0000313" key="2">
    <source>
        <dbReference type="EMBL" id="PHJ18308.1"/>
    </source>
</evidence>
<feature type="transmembrane region" description="Helical" evidence="1">
    <location>
        <begin position="12"/>
        <end position="30"/>
    </location>
</feature>
<proteinExistence type="predicted"/>
<accession>A0A2C6KNX2</accession>
<sequence>MYREIDKEHTFCFFFSSSFCYVCFSYRGILSRQKRRRRLRSRSKFRSVAQTFLGSISKSKVKE</sequence>
<gene>
    <name evidence="2" type="ORF">CSUI_007865</name>
</gene>
<keyword evidence="1" id="KW-1133">Transmembrane helix</keyword>